<sequence>MPYLNKIKIENIKRNLQEKIDTIKKSTPIYNKLWPQLELPKELIYRLDLTFNNLYTLHPIDLFGGFSSKIPTGKYSFVILLEDPFSVFCFSHTEVFERQDLRMQAQGHVNYGHSSLSFIKNKSFRSSAANMAKPVLLAGHLNFCEHEHLSLGGGGMISWTVDSGHYRPTVLNAHNNRFGYMKKVLPMDKFKNIFLD</sequence>
<organism evidence="1 2">
    <name type="scientific">Lelliottia amnigena</name>
    <name type="common">Enterobacter amnigenus</name>
    <dbReference type="NCBI Taxonomy" id="61646"/>
    <lineage>
        <taxon>Bacteria</taxon>
        <taxon>Pseudomonadati</taxon>
        <taxon>Pseudomonadota</taxon>
        <taxon>Gammaproteobacteria</taxon>
        <taxon>Enterobacterales</taxon>
        <taxon>Enterobacteriaceae</taxon>
        <taxon>Lelliottia</taxon>
    </lineage>
</organism>
<dbReference type="RefSeq" id="WP_331391017.1">
    <property type="nucleotide sequence ID" value="NZ_JAZKLB010000002.1"/>
</dbReference>
<gene>
    <name evidence="1" type="ORF">V4839_21715</name>
</gene>
<accession>A0ABU7UIC6</accession>
<evidence type="ECO:0000313" key="2">
    <source>
        <dbReference type="Proteomes" id="UP001335910"/>
    </source>
</evidence>
<dbReference type="EMBL" id="JAZKLI010000002">
    <property type="protein sequence ID" value="MEE9686066.1"/>
    <property type="molecule type" value="Genomic_DNA"/>
</dbReference>
<proteinExistence type="predicted"/>
<evidence type="ECO:0000313" key="1">
    <source>
        <dbReference type="EMBL" id="MEE9686066.1"/>
    </source>
</evidence>
<keyword evidence="2" id="KW-1185">Reference proteome</keyword>
<name>A0ABU7UIC6_LELAM</name>
<dbReference type="Proteomes" id="UP001335910">
    <property type="component" value="Unassembled WGS sequence"/>
</dbReference>
<comment type="caution">
    <text evidence="1">The sequence shown here is derived from an EMBL/GenBank/DDBJ whole genome shotgun (WGS) entry which is preliminary data.</text>
</comment>
<protein>
    <submittedName>
        <fullName evidence="1">Uncharacterized protein</fullName>
    </submittedName>
</protein>
<reference evidence="1 2" key="1">
    <citation type="submission" date="2023-10" db="EMBL/GenBank/DDBJ databases">
        <title>Wastewater isolates of ESBL- and carbapenemase-producing Gram-negative bacteria from New Zealand.</title>
        <authorList>
            <person name="Straub C."/>
            <person name="Weaver L."/>
            <person name="Cornelius A."/>
            <person name="Mcgill E."/>
            <person name="Dyet K."/>
            <person name="White L."/>
            <person name="Pattis I."/>
        </authorList>
    </citation>
    <scope>NUCLEOTIDE SEQUENCE [LARGE SCALE GENOMIC DNA]</scope>
    <source>
        <strain evidence="1 2">ESBL35</strain>
    </source>
</reference>